<dbReference type="Pfam" id="PF05346">
    <property type="entry name" value="DUF747"/>
    <property type="match status" value="2"/>
</dbReference>
<name>A0ABQ5KGP9_9EUKA</name>
<evidence type="ECO:0000256" key="4">
    <source>
        <dbReference type="ARBA" id="ARBA00022989"/>
    </source>
</evidence>
<feature type="region of interest" description="Disordered" evidence="6">
    <location>
        <begin position="1"/>
        <end position="192"/>
    </location>
</feature>
<dbReference type="EMBL" id="BQXS01009715">
    <property type="protein sequence ID" value="GKT31676.1"/>
    <property type="molecule type" value="Genomic_DNA"/>
</dbReference>
<keyword evidence="3" id="KW-0812">Transmembrane</keyword>
<comment type="similarity">
    <text evidence="2">Belongs to the TAPT1 family.</text>
</comment>
<dbReference type="PANTHER" id="PTHR13317">
    <property type="entry name" value="TRANSMEMBRANE ANTERIOR POSTERIOR TRANSFORMATION PROTEIN 1 HOMOLOG"/>
    <property type="match status" value="1"/>
</dbReference>
<feature type="compositionally biased region" description="Polar residues" evidence="6">
    <location>
        <begin position="71"/>
        <end position="89"/>
    </location>
</feature>
<evidence type="ECO:0000313" key="7">
    <source>
        <dbReference type="EMBL" id="GKT31676.1"/>
    </source>
</evidence>
<proteinExistence type="inferred from homology"/>
<feature type="compositionally biased region" description="Polar residues" evidence="6">
    <location>
        <begin position="14"/>
        <end position="29"/>
    </location>
</feature>
<accession>A0ABQ5KGP9</accession>
<evidence type="ECO:0000256" key="6">
    <source>
        <dbReference type="SAM" id="MobiDB-lite"/>
    </source>
</evidence>
<keyword evidence="8" id="KW-1185">Reference proteome</keyword>
<feature type="compositionally biased region" description="Low complexity" evidence="6">
    <location>
        <begin position="294"/>
        <end position="306"/>
    </location>
</feature>
<feature type="compositionally biased region" description="Basic and acidic residues" evidence="6">
    <location>
        <begin position="389"/>
        <end position="399"/>
    </location>
</feature>
<dbReference type="Proteomes" id="UP001057375">
    <property type="component" value="Unassembled WGS sequence"/>
</dbReference>
<feature type="compositionally biased region" description="Acidic residues" evidence="6">
    <location>
        <begin position="161"/>
        <end position="177"/>
    </location>
</feature>
<comment type="subcellular location">
    <subcellularLocation>
        <location evidence="1">Membrane</location>
        <topology evidence="1">Multi-pass membrane protein</topology>
    </subcellularLocation>
</comment>
<evidence type="ECO:0000256" key="3">
    <source>
        <dbReference type="ARBA" id="ARBA00022692"/>
    </source>
</evidence>
<gene>
    <name evidence="7" type="ORF">ADUPG1_006058</name>
</gene>
<sequence length="805" mass="90730">MAKKQQIETETEDTQPIQEENITDVTNIEETIPSLVIESPQSSKSVPRCSSRVSFDRKDSIIKTPPRTPSRRQSLNAKQMSRSLFSNTKIDLVESEKESEEPRTSEESESEEEKSAYSSSSSPNLFSHEIVPNDDNRFKNSMLEFSCDRKDREAREKSSEESLEQEEEAEADEEEEPREYPCSQGEDSEEVDKRRVSHYLFRKLDVPSYIEEHEIVSIASTDSNSKFLYQSRGQGCMVDSKSDPSLQHSPRRGKDDPLEPFRPIPTACVSDSDSSVSINIHTDADDTAGELLGTSTSTSTSTLPARTVSSPTSVVSFSSIPLPSSLSHCSKVIYVYFHTTLAVWLREISQSEFGDLSPYQNIKSVDTLPLLSSMASNIKRNIEIEKEKDKLKLGPRDSSRQTGINRSSYPSIGGHDNSHRSKESIPTLRIPQPSSDQGADRVLSVPGSFRGVSSGHVHHLKLKSSYKFEKQSNIDATHSQLTSMSLDSIQSSPFSIVVSTTFLLLHSVIHTILMQCQMTTLLIAISSKSVSLVSLMISTRFKVLKKVVLRRQGDRTIFQTFLADAHSRFTTLLYIVLMSFASETWVDIIPEFLLLLITRFCDKFSWIEPESVTCHVAALCVMISVVLRRQGDRTIFQTFLADAHSRFTTLLYIVLMSFASETWVDIIPEFLLLLITRFCDKFSWIEPESVTCHVAALCVMISVYIMDLLIDWTKHCFILRHNTRECAIYSTFKDLLLDDIVSSESNSQANDNNSSVQFHEPSMKHLKPWETKDIWTKTAKRVGFSPVSAVSLVKAETSKQGKEEE</sequence>
<evidence type="ECO:0000313" key="8">
    <source>
        <dbReference type="Proteomes" id="UP001057375"/>
    </source>
</evidence>
<reference evidence="7" key="1">
    <citation type="submission" date="2022-03" db="EMBL/GenBank/DDBJ databases">
        <title>Draft genome sequence of Aduncisulcus paluster, a free-living microaerophilic Fornicata.</title>
        <authorList>
            <person name="Yuyama I."/>
            <person name="Kume K."/>
            <person name="Tamura T."/>
            <person name="Inagaki Y."/>
            <person name="Hashimoto T."/>
        </authorList>
    </citation>
    <scope>NUCLEOTIDE SEQUENCE</scope>
    <source>
        <strain evidence="7">NY0171</strain>
    </source>
</reference>
<feature type="compositionally biased region" description="Basic and acidic residues" evidence="6">
    <location>
        <begin position="146"/>
        <end position="160"/>
    </location>
</feature>
<protein>
    <submittedName>
        <fullName evidence="7">Tapt1 family like protein</fullName>
    </submittedName>
</protein>
<evidence type="ECO:0000256" key="5">
    <source>
        <dbReference type="ARBA" id="ARBA00023136"/>
    </source>
</evidence>
<feature type="region of interest" description="Disordered" evidence="6">
    <location>
        <begin position="389"/>
        <end position="441"/>
    </location>
</feature>
<feature type="compositionally biased region" description="Basic and acidic residues" evidence="6">
    <location>
        <begin position="91"/>
        <end position="106"/>
    </location>
</feature>
<feature type="compositionally biased region" description="Polar residues" evidence="6">
    <location>
        <begin position="400"/>
        <end position="410"/>
    </location>
</feature>
<dbReference type="PANTHER" id="PTHR13317:SF4">
    <property type="entry name" value="TRANSMEMBRANE ANTERIOR POSTERIOR TRANSFORMATION PROTEIN 1 HOMOLOG"/>
    <property type="match status" value="1"/>
</dbReference>
<evidence type="ECO:0000256" key="1">
    <source>
        <dbReference type="ARBA" id="ARBA00004141"/>
    </source>
</evidence>
<evidence type="ECO:0000256" key="2">
    <source>
        <dbReference type="ARBA" id="ARBA00008803"/>
    </source>
</evidence>
<keyword evidence="5" id="KW-0472">Membrane</keyword>
<comment type="caution">
    <text evidence="7">The sequence shown here is derived from an EMBL/GenBank/DDBJ whole genome shotgun (WGS) entry which is preliminary data.</text>
</comment>
<feature type="region of interest" description="Disordered" evidence="6">
    <location>
        <begin position="287"/>
        <end position="306"/>
    </location>
</feature>
<keyword evidence="4" id="KW-1133">Transmembrane helix</keyword>
<organism evidence="7 8">
    <name type="scientific">Aduncisulcus paluster</name>
    <dbReference type="NCBI Taxonomy" id="2918883"/>
    <lineage>
        <taxon>Eukaryota</taxon>
        <taxon>Metamonada</taxon>
        <taxon>Carpediemonas-like organisms</taxon>
        <taxon>Aduncisulcus</taxon>
    </lineage>
</organism>
<dbReference type="InterPro" id="IPR008010">
    <property type="entry name" value="Tatp1"/>
</dbReference>
<feature type="region of interest" description="Disordered" evidence="6">
    <location>
        <begin position="235"/>
        <end position="261"/>
    </location>
</feature>